<keyword evidence="4 7" id="KW-0812">Transmembrane</keyword>
<dbReference type="PROSITE" id="PS50156">
    <property type="entry name" value="SSD"/>
    <property type="match status" value="1"/>
</dbReference>
<feature type="transmembrane region" description="Helical" evidence="7">
    <location>
        <begin position="217"/>
        <end position="235"/>
    </location>
</feature>
<proteinExistence type="inferred from homology"/>
<evidence type="ECO:0000313" key="10">
    <source>
        <dbReference type="Proteomes" id="UP000682308"/>
    </source>
</evidence>
<dbReference type="SUPFAM" id="SSF82866">
    <property type="entry name" value="Multidrug efflux transporter AcrB transmembrane domain"/>
    <property type="match status" value="2"/>
</dbReference>
<dbReference type="Proteomes" id="UP000682308">
    <property type="component" value="Unassembled WGS sequence"/>
</dbReference>
<dbReference type="AlphaFoldDB" id="A0A941FEF7"/>
<comment type="caution">
    <text evidence="9">The sequence shown here is derived from an EMBL/GenBank/DDBJ whole genome shotgun (WGS) entry which is preliminary data.</text>
</comment>
<evidence type="ECO:0000256" key="1">
    <source>
        <dbReference type="ARBA" id="ARBA00004651"/>
    </source>
</evidence>
<keyword evidence="10" id="KW-1185">Reference proteome</keyword>
<name>A0A941FEF7_9ACTN</name>
<feature type="transmembrane region" description="Helical" evidence="7">
    <location>
        <begin position="351"/>
        <end position="370"/>
    </location>
</feature>
<evidence type="ECO:0000256" key="6">
    <source>
        <dbReference type="ARBA" id="ARBA00023136"/>
    </source>
</evidence>
<feature type="transmembrane region" description="Helical" evidence="7">
    <location>
        <begin position="631"/>
        <end position="657"/>
    </location>
</feature>
<keyword evidence="3" id="KW-1003">Cell membrane</keyword>
<organism evidence="9 10">
    <name type="scientific">Streptomyces tuirus</name>
    <dbReference type="NCBI Taxonomy" id="68278"/>
    <lineage>
        <taxon>Bacteria</taxon>
        <taxon>Bacillati</taxon>
        <taxon>Actinomycetota</taxon>
        <taxon>Actinomycetes</taxon>
        <taxon>Kitasatosporales</taxon>
        <taxon>Streptomycetaceae</taxon>
        <taxon>Streptomyces</taxon>
    </lineage>
</organism>
<feature type="transmembrane region" description="Helical" evidence="7">
    <location>
        <begin position="597"/>
        <end position="619"/>
    </location>
</feature>
<evidence type="ECO:0000256" key="3">
    <source>
        <dbReference type="ARBA" id="ARBA00022475"/>
    </source>
</evidence>
<dbReference type="PANTHER" id="PTHR33406:SF6">
    <property type="entry name" value="MEMBRANE PROTEIN YDGH-RELATED"/>
    <property type="match status" value="1"/>
</dbReference>
<evidence type="ECO:0000256" key="4">
    <source>
        <dbReference type="ARBA" id="ARBA00022692"/>
    </source>
</evidence>
<feature type="transmembrane region" description="Helical" evidence="7">
    <location>
        <begin position="291"/>
        <end position="319"/>
    </location>
</feature>
<keyword evidence="6 7" id="KW-0472">Membrane</keyword>
<gene>
    <name evidence="9" type="ORF">KEF29_23585</name>
</gene>
<evidence type="ECO:0000259" key="8">
    <source>
        <dbReference type="PROSITE" id="PS50156"/>
    </source>
</evidence>
<dbReference type="InterPro" id="IPR000731">
    <property type="entry name" value="SSD"/>
</dbReference>
<feature type="domain" description="SSD" evidence="8">
    <location>
        <begin position="208"/>
        <end position="313"/>
    </location>
</feature>
<dbReference type="EMBL" id="JAGTPG010000002">
    <property type="protein sequence ID" value="MBR8641344.1"/>
    <property type="molecule type" value="Genomic_DNA"/>
</dbReference>
<feature type="transmembrane region" description="Helical" evidence="7">
    <location>
        <begin position="557"/>
        <end position="576"/>
    </location>
</feature>
<feature type="transmembrane region" description="Helical" evidence="7">
    <location>
        <begin position="159"/>
        <end position="177"/>
    </location>
</feature>
<evidence type="ECO:0000256" key="2">
    <source>
        <dbReference type="ARBA" id="ARBA00010157"/>
    </source>
</evidence>
<comment type="subcellular location">
    <subcellularLocation>
        <location evidence="1">Cell membrane</location>
        <topology evidence="1">Multi-pass membrane protein</topology>
    </subcellularLocation>
</comment>
<protein>
    <submittedName>
        <fullName evidence="9">MMPL family transporter</fullName>
    </submittedName>
</protein>
<comment type="similarity">
    <text evidence="2">Belongs to the resistance-nodulation-cell division (RND) (TC 2.A.6) family. MmpL subfamily.</text>
</comment>
<dbReference type="InterPro" id="IPR004869">
    <property type="entry name" value="MMPL_dom"/>
</dbReference>
<dbReference type="Gene3D" id="1.20.1640.10">
    <property type="entry name" value="Multidrug efflux transporter AcrB transmembrane domain"/>
    <property type="match status" value="2"/>
</dbReference>
<feature type="transmembrane region" description="Helical" evidence="7">
    <location>
        <begin position="500"/>
        <end position="516"/>
    </location>
</feature>
<dbReference type="PANTHER" id="PTHR33406">
    <property type="entry name" value="MEMBRANE PROTEIN MJ1562-RELATED"/>
    <property type="match status" value="1"/>
</dbReference>
<feature type="transmembrane region" description="Helical" evidence="7">
    <location>
        <begin position="184"/>
        <end position="205"/>
    </location>
</feature>
<evidence type="ECO:0000256" key="7">
    <source>
        <dbReference type="SAM" id="Phobius"/>
    </source>
</evidence>
<evidence type="ECO:0000256" key="5">
    <source>
        <dbReference type="ARBA" id="ARBA00022989"/>
    </source>
</evidence>
<dbReference type="GO" id="GO:0005886">
    <property type="term" value="C:plasma membrane"/>
    <property type="evidence" value="ECO:0007669"/>
    <property type="project" value="UniProtKB-SubCell"/>
</dbReference>
<feature type="transmembrane region" description="Helical" evidence="7">
    <location>
        <begin position="523"/>
        <end position="545"/>
    </location>
</feature>
<keyword evidence="5 7" id="KW-1133">Transmembrane helix</keyword>
<reference evidence="9 10" key="1">
    <citation type="submission" date="2021-04" db="EMBL/GenBank/DDBJ databases">
        <title>Characterization of the biosynthetic gene cluster of new lipopeptides with antitumor activity in the genome of the marine Streptomyces PHM034.</title>
        <authorList>
            <person name="Ceniceros A."/>
            <person name="Canedo L."/>
            <person name="Mendez C."/>
            <person name="Olano C."/>
            <person name="Schleissner C."/>
            <person name="Cuevas C."/>
            <person name="De La Calle F."/>
            <person name="Salas J.A."/>
        </authorList>
    </citation>
    <scope>NUCLEOTIDE SEQUENCE [LARGE SCALE GENOMIC DNA]</scope>
    <source>
        <strain evidence="9 10">PHM034</strain>
    </source>
</reference>
<dbReference type="Pfam" id="PF03176">
    <property type="entry name" value="MMPL"/>
    <property type="match status" value="2"/>
</dbReference>
<dbReference type="InterPro" id="IPR050545">
    <property type="entry name" value="Mycobact_MmpL"/>
</dbReference>
<accession>A0A941FEF7</accession>
<feature type="transmembrane region" description="Helical" evidence="7">
    <location>
        <begin position="262"/>
        <end position="285"/>
    </location>
</feature>
<sequence length="680" mass="70980">MLAVVATPLADRLGDVERNDAAAYLPSGLDSSQVAQLAEPDPDQPDAESVVVVFSRGGEALTQADLAAAQDIRTQAAASGLTGVGSPSEVQVSEDKAAALFSVDIQPAHEDDDVVADAVDGLRADIKSALGKADRPDLEAQVAGEAGIDVDNDGGDVDAALMLTSMVIVAILLLLTYRSPVLWLIPLIGAILAVQVARGAAYGLARAGLSVTDISSAILIVLVFGAATDYALLLLNRYREELARYDDRHEAIAEALRRTTPALLASAGTVTAGLLCLLVADLAGLRGLGPIAASGVVVALVAMLTVLPALLVCCGRWLLWPRVPRPGADRGADQHRIWRGIAGVVDRVPRFAALMVTLLLAGAAVGLTSLTTSADPLDKVPPGSESVTGQRVLQEHFPQGVSAPLTVVLPADTDSGEVSQVSDVAKDVSGVAAVSADGDLEGRRTLSVELSVDPYGDEARQTIKTLRNELHKQDDGILVGGTPAVQNDYQDAAIQDTERIVPLVLAAVTIILGLLLRSIVAPLMLMATVILSFAGSLGISAVVFDRGFGFGGVAGDMFIYIFVFLVALGVDYNIFLMERIREERRYEGTRAAVLKGLTATGGVITAAGLVLAGTFSALAQLPDVTVAEVGIAVGIGVLVDTLLVRSFQVPALVILLGDRVWWPTRRKAVAAREEARETHS</sequence>
<evidence type="ECO:0000313" key="9">
    <source>
        <dbReference type="EMBL" id="MBR8641344.1"/>
    </source>
</evidence>